<dbReference type="PANTHER" id="PTHR38778:SF1">
    <property type="entry name" value="CYTOPLASMIC PROTEIN"/>
    <property type="match status" value="1"/>
</dbReference>
<reference evidence="1 2" key="1">
    <citation type="submission" date="2020-08" db="EMBL/GenBank/DDBJ databases">
        <title>Genomic Encyclopedia of Type Strains, Phase IV (KMG-IV): sequencing the most valuable type-strain genomes for metagenomic binning, comparative biology and taxonomic classification.</title>
        <authorList>
            <person name="Goeker M."/>
        </authorList>
    </citation>
    <scope>NUCLEOTIDE SEQUENCE [LARGE SCALE GENOMIC DNA]</scope>
    <source>
        <strain evidence="1 2">DSM 22368</strain>
    </source>
</reference>
<comment type="caution">
    <text evidence="1">The sequence shown here is derived from an EMBL/GenBank/DDBJ whole genome shotgun (WGS) entry which is preliminary data.</text>
</comment>
<dbReference type="FunCoup" id="A0A7X0MV50">
    <property type="interactions" value="16"/>
</dbReference>
<organism evidence="1 2">
    <name type="scientific">Pseudoteredinibacter isoporae</name>
    <dbReference type="NCBI Taxonomy" id="570281"/>
    <lineage>
        <taxon>Bacteria</taxon>
        <taxon>Pseudomonadati</taxon>
        <taxon>Pseudomonadota</taxon>
        <taxon>Gammaproteobacteria</taxon>
        <taxon>Cellvibrionales</taxon>
        <taxon>Cellvibrionaceae</taxon>
        <taxon>Pseudoteredinibacter</taxon>
    </lineage>
</organism>
<dbReference type="Proteomes" id="UP000528457">
    <property type="component" value="Unassembled WGS sequence"/>
</dbReference>
<dbReference type="EMBL" id="JACHHT010000001">
    <property type="protein sequence ID" value="MBB6521356.1"/>
    <property type="molecule type" value="Genomic_DNA"/>
</dbReference>
<sequence>MSDSPKRNRRLRKKLYLDEFAIQGFEFACDIKEASQEEYDQFFDALVEVVGSRDLYVNLGDCEGRFYGIVTSGERYGSATEDDIAAIKAALEGQAIAENVEVGGLIDAFYGKRELA</sequence>
<dbReference type="InterPro" id="IPR007416">
    <property type="entry name" value="YggL_50S_bp"/>
</dbReference>
<dbReference type="GO" id="GO:0005829">
    <property type="term" value="C:cytosol"/>
    <property type="evidence" value="ECO:0007669"/>
    <property type="project" value="TreeGrafter"/>
</dbReference>
<evidence type="ECO:0000313" key="2">
    <source>
        <dbReference type="Proteomes" id="UP000528457"/>
    </source>
</evidence>
<dbReference type="AlphaFoldDB" id="A0A7X0MV50"/>
<dbReference type="PANTHER" id="PTHR38778">
    <property type="entry name" value="CYTOPLASMIC PROTEIN-RELATED"/>
    <property type="match status" value="1"/>
</dbReference>
<evidence type="ECO:0008006" key="3">
    <source>
        <dbReference type="Google" id="ProtNLM"/>
    </source>
</evidence>
<accession>A0A7X0MV50</accession>
<name>A0A7X0MV50_9GAMM</name>
<proteinExistence type="predicted"/>
<keyword evidence="2" id="KW-1185">Reference proteome</keyword>
<gene>
    <name evidence="1" type="ORF">HNR48_001634</name>
</gene>
<dbReference type="RefSeq" id="WP_166848723.1">
    <property type="nucleotide sequence ID" value="NZ_JAAONY010000001.1"/>
</dbReference>
<dbReference type="Pfam" id="PF04320">
    <property type="entry name" value="YggL_50S_bp"/>
    <property type="match status" value="1"/>
</dbReference>
<protein>
    <recommendedName>
        <fullName evidence="3">DUF469 domain-containing protein</fullName>
    </recommendedName>
</protein>
<evidence type="ECO:0000313" key="1">
    <source>
        <dbReference type="EMBL" id="MBB6521356.1"/>
    </source>
</evidence>
<dbReference type="InParanoid" id="A0A7X0MV50"/>